<feature type="compositionally biased region" description="Polar residues" evidence="1">
    <location>
        <begin position="152"/>
        <end position="163"/>
    </location>
</feature>
<organism evidence="4 5">
    <name type="scientific">Aphanomyces stellatus</name>
    <dbReference type="NCBI Taxonomy" id="120398"/>
    <lineage>
        <taxon>Eukaryota</taxon>
        <taxon>Sar</taxon>
        <taxon>Stramenopiles</taxon>
        <taxon>Oomycota</taxon>
        <taxon>Saprolegniomycetes</taxon>
        <taxon>Saprolegniales</taxon>
        <taxon>Verrucalvaceae</taxon>
        <taxon>Aphanomyces</taxon>
    </lineage>
</organism>
<dbReference type="OrthoDB" id="2275718at2759"/>
<feature type="compositionally biased region" description="Low complexity" evidence="1">
    <location>
        <begin position="313"/>
        <end position="325"/>
    </location>
</feature>
<reference evidence="4 5" key="1">
    <citation type="submission" date="2019-03" db="EMBL/GenBank/DDBJ databases">
        <authorList>
            <person name="Gaulin E."/>
            <person name="Dumas B."/>
        </authorList>
    </citation>
    <scope>NUCLEOTIDE SEQUENCE [LARGE SCALE GENOMIC DNA]</scope>
    <source>
        <strain evidence="4">CBS 568.67</strain>
    </source>
</reference>
<dbReference type="Pfam" id="PF06741">
    <property type="entry name" value="LsmAD"/>
    <property type="match status" value="1"/>
</dbReference>
<proteinExistence type="predicted"/>
<sequence length="527" mass="57549">MSSQDTRRPAAKGKKKASTPTSSKEGAPALSPANASTPPGFAAKSTVSPKNKDVAQHSRVLRHRSLFIFRYYVGRTVEVTLKDKSKYAGVLHCIDPDDFTVVLKNTQRLTVDKEPFETGSTFVVQQYLLAHLSTKGLPDYENETQDGKPAAPTQTFQTDTDISNNSHAHLYGRELQTASSWLDPSLDSGELEARGGKTAWNQFEVNEKLFGVGNTYDENIYTTKLDKTKISAAQSKAAEKLAREIEAQQSQNFHVQEERGNYTQDSIDEEARYSSVVRPPNSIEKNAAMPRGANAYVPPALRKAEEAKAAAANKAISPKAAPVSPKVKKPASPKKEKTDAAPVAAPTPTTAAPASTTEANKQDTTVAPAPKKGLNPKAKEFKFNPSASSFVPQFTPAAAAPVVPQQHAYPGPPPQGQYVDEWAMNGGYDRNMDDPEMLMHQQHGGMQYVNQYGAPMMMQGPPMHHPMGHQMYPPMMDPNMGMPPPAYGGYPPAPYNPYQQMPPNAYMHEGRKEGNHYVQAPPPPLPR</sequence>
<feature type="region of interest" description="Disordered" evidence="1">
    <location>
        <begin position="501"/>
        <end position="527"/>
    </location>
</feature>
<reference evidence="3" key="2">
    <citation type="submission" date="2019-06" db="EMBL/GenBank/DDBJ databases">
        <title>Genomics analysis of Aphanomyces spp. identifies a new class of oomycete effector associated with host adaptation.</title>
        <authorList>
            <person name="Gaulin E."/>
        </authorList>
    </citation>
    <scope>NUCLEOTIDE SEQUENCE</scope>
    <source>
        <strain evidence="3">CBS 578.67</strain>
    </source>
</reference>
<dbReference type="GO" id="GO:0003729">
    <property type="term" value="F:mRNA binding"/>
    <property type="evidence" value="ECO:0007669"/>
    <property type="project" value="TreeGrafter"/>
</dbReference>
<evidence type="ECO:0000313" key="5">
    <source>
        <dbReference type="Proteomes" id="UP000332933"/>
    </source>
</evidence>
<protein>
    <submittedName>
        <fullName evidence="4">Aste57867_22024 protein</fullName>
    </submittedName>
</protein>
<evidence type="ECO:0000256" key="1">
    <source>
        <dbReference type="SAM" id="MobiDB-lite"/>
    </source>
</evidence>
<dbReference type="Gene3D" id="2.30.30.100">
    <property type="match status" value="1"/>
</dbReference>
<keyword evidence="5" id="KW-1185">Reference proteome</keyword>
<dbReference type="PANTHER" id="PTHR12854">
    <property type="entry name" value="ATAXIN 2-RELATED"/>
    <property type="match status" value="1"/>
</dbReference>
<feature type="domain" description="LsmAD" evidence="2">
    <location>
        <begin position="210"/>
        <end position="279"/>
    </location>
</feature>
<dbReference type="EMBL" id="CAADRA010007040">
    <property type="protein sequence ID" value="VFT98692.1"/>
    <property type="molecule type" value="Genomic_DNA"/>
</dbReference>
<dbReference type="Pfam" id="PF14438">
    <property type="entry name" value="SM-ATX"/>
    <property type="match status" value="1"/>
</dbReference>
<gene>
    <name evidence="4" type="primary">Aste57867_22024</name>
    <name evidence="3" type="ORF">As57867_021955</name>
    <name evidence="4" type="ORF">ASTE57867_22024</name>
</gene>
<feature type="region of interest" description="Disordered" evidence="1">
    <location>
        <begin position="1"/>
        <end position="56"/>
    </location>
</feature>
<dbReference type="Proteomes" id="UP000332933">
    <property type="component" value="Unassembled WGS sequence"/>
</dbReference>
<dbReference type="InterPro" id="IPR045117">
    <property type="entry name" value="ATXN2-like"/>
</dbReference>
<feature type="compositionally biased region" description="Low complexity" evidence="1">
    <location>
        <begin position="340"/>
        <end position="359"/>
    </location>
</feature>
<dbReference type="EMBL" id="VJMH01007014">
    <property type="protein sequence ID" value="KAF0686172.1"/>
    <property type="molecule type" value="Genomic_DNA"/>
</dbReference>
<evidence type="ECO:0000313" key="4">
    <source>
        <dbReference type="EMBL" id="VFT98692.1"/>
    </source>
</evidence>
<dbReference type="SMART" id="SM01272">
    <property type="entry name" value="LsmAD"/>
    <property type="match status" value="1"/>
</dbReference>
<name>A0A485LL60_9STRA</name>
<feature type="region of interest" description="Disordered" evidence="1">
    <location>
        <begin position="313"/>
        <end position="380"/>
    </location>
</feature>
<dbReference type="InterPro" id="IPR025852">
    <property type="entry name" value="SM_dom_ATX"/>
</dbReference>
<dbReference type="PANTHER" id="PTHR12854:SF7">
    <property type="entry name" value="ATAXIN-2 HOMOLOG"/>
    <property type="match status" value="1"/>
</dbReference>
<feature type="region of interest" description="Disordered" evidence="1">
    <location>
        <begin position="138"/>
        <end position="163"/>
    </location>
</feature>
<accession>A0A485LL60</accession>
<dbReference type="GO" id="GO:0034063">
    <property type="term" value="P:stress granule assembly"/>
    <property type="evidence" value="ECO:0007669"/>
    <property type="project" value="TreeGrafter"/>
</dbReference>
<dbReference type="InterPro" id="IPR009604">
    <property type="entry name" value="LsmAD_domain"/>
</dbReference>
<dbReference type="AlphaFoldDB" id="A0A485LL60"/>
<evidence type="ECO:0000259" key="2">
    <source>
        <dbReference type="SMART" id="SM01272"/>
    </source>
</evidence>
<evidence type="ECO:0000313" key="3">
    <source>
        <dbReference type="EMBL" id="KAF0686172.1"/>
    </source>
</evidence>
<dbReference type="GO" id="GO:0010494">
    <property type="term" value="C:cytoplasmic stress granule"/>
    <property type="evidence" value="ECO:0007669"/>
    <property type="project" value="TreeGrafter"/>
</dbReference>